<dbReference type="InterPro" id="IPR025521">
    <property type="entry name" value="Neprosin_propep"/>
</dbReference>
<dbReference type="Proteomes" id="UP000242715">
    <property type="component" value="Unassembled WGS sequence"/>
</dbReference>
<dbReference type="PANTHER" id="PTHR31589">
    <property type="entry name" value="PROTEIN, PUTATIVE (DUF239)-RELATED-RELATED"/>
    <property type="match status" value="1"/>
</dbReference>
<dbReference type="OrthoDB" id="1858978at2759"/>
<dbReference type="PANTHER" id="PTHR31589:SF175">
    <property type="entry name" value="CARBOXYL-TERMINAL PEPTIDASE"/>
    <property type="match status" value="1"/>
</dbReference>
<protein>
    <recommendedName>
        <fullName evidence="2">Neprosin PEP catalytic domain-containing protein</fullName>
    </recommendedName>
</protein>
<dbReference type="PROSITE" id="PS52045">
    <property type="entry name" value="NEPROSIN_PEP_CD"/>
    <property type="match status" value="1"/>
</dbReference>
<dbReference type="InterPro" id="IPR053168">
    <property type="entry name" value="Glutamic_endopeptidase"/>
</dbReference>
<feature type="chain" id="PRO_5016236706" description="Neprosin PEP catalytic domain-containing protein" evidence="1">
    <location>
        <begin position="27"/>
        <end position="329"/>
    </location>
</feature>
<evidence type="ECO:0000256" key="1">
    <source>
        <dbReference type="SAM" id="SignalP"/>
    </source>
</evidence>
<dbReference type="EMBL" id="DF973228">
    <property type="protein sequence ID" value="GAU21378.1"/>
    <property type="molecule type" value="Genomic_DNA"/>
</dbReference>
<dbReference type="Gene3D" id="3.90.1320.10">
    <property type="entry name" value="Outer-capsid protein sigma 3, large lobe"/>
    <property type="match status" value="1"/>
</dbReference>
<keyword evidence="1" id="KW-0732">Signal</keyword>
<sequence length="329" mass="37451">MDLSSLIIFLLLHFLLLVTLIFPIDSLEINNNHLVNLTFRSEEEFHKLKKEITTRLQQINKPPVKTIQSPDGDIIDCVLTHKQLAFDHPLLKGQKPLDPPKRSRGHNQMDNLSNNFQLWSLSGESCPDGTIPHAVVVVDEGEFYGAKATINLWAPHIESPNEFSLAQIWIVSGTYGKDVNTIEAGWQIYPKVYGDYRTRFFIYWTSQQTGNWWLELGSGNYLGYWPSSIFTHLKDSATEVHWGGEIVNSKYPKATSTQMGSGHFPDEGFKKSAYFRNIKVVDADENEAPMPQITYLVENTNCYTIMSESSPEWGDHFYYGGPGRNENCP</sequence>
<evidence type="ECO:0000313" key="3">
    <source>
        <dbReference type="EMBL" id="GAU21378.1"/>
    </source>
</evidence>
<organism evidence="3 4">
    <name type="scientific">Trifolium subterraneum</name>
    <name type="common">Subterranean clover</name>
    <dbReference type="NCBI Taxonomy" id="3900"/>
    <lineage>
        <taxon>Eukaryota</taxon>
        <taxon>Viridiplantae</taxon>
        <taxon>Streptophyta</taxon>
        <taxon>Embryophyta</taxon>
        <taxon>Tracheophyta</taxon>
        <taxon>Spermatophyta</taxon>
        <taxon>Magnoliopsida</taxon>
        <taxon>eudicotyledons</taxon>
        <taxon>Gunneridae</taxon>
        <taxon>Pentapetalae</taxon>
        <taxon>rosids</taxon>
        <taxon>fabids</taxon>
        <taxon>Fabales</taxon>
        <taxon>Fabaceae</taxon>
        <taxon>Papilionoideae</taxon>
        <taxon>50 kb inversion clade</taxon>
        <taxon>NPAAA clade</taxon>
        <taxon>Hologalegina</taxon>
        <taxon>IRL clade</taxon>
        <taxon>Trifolieae</taxon>
        <taxon>Trifolium</taxon>
    </lineage>
</organism>
<feature type="signal peptide" evidence="1">
    <location>
        <begin position="1"/>
        <end position="26"/>
    </location>
</feature>
<dbReference type="AlphaFoldDB" id="A0A2Z6LU95"/>
<proteinExistence type="predicted"/>
<gene>
    <name evidence="3" type="ORF">TSUD_189660</name>
</gene>
<dbReference type="Pfam" id="PF14365">
    <property type="entry name" value="Neprosin_AP"/>
    <property type="match status" value="1"/>
</dbReference>
<keyword evidence="4" id="KW-1185">Reference proteome</keyword>
<feature type="domain" description="Neprosin PEP catalytic" evidence="2">
    <location>
        <begin position="125"/>
        <end position="329"/>
    </location>
</feature>
<accession>A0A2Z6LU95</accession>
<name>A0A2Z6LU95_TRISU</name>
<reference evidence="4" key="1">
    <citation type="journal article" date="2017" name="Front. Plant Sci.">
        <title>Climate Clever Clovers: New Paradigm to Reduce the Environmental Footprint of Ruminants by Breeding Low Methanogenic Forages Utilizing Haplotype Variation.</title>
        <authorList>
            <person name="Kaur P."/>
            <person name="Appels R."/>
            <person name="Bayer P.E."/>
            <person name="Keeble-Gagnere G."/>
            <person name="Wang J."/>
            <person name="Hirakawa H."/>
            <person name="Shirasawa K."/>
            <person name="Vercoe P."/>
            <person name="Stefanova K."/>
            <person name="Durmic Z."/>
            <person name="Nichols P."/>
            <person name="Revell C."/>
            <person name="Isobe S.N."/>
            <person name="Edwards D."/>
            <person name="Erskine W."/>
        </authorList>
    </citation>
    <scope>NUCLEOTIDE SEQUENCE [LARGE SCALE GENOMIC DNA]</scope>
    <source>
        <strain evidence="4">cv. Daliak</strain>
    </source>
</reference>
<dbReference type="InterPro" id="IPR004314">
    <property type="entry name" value="Neprosin"/>
</dbReference>
<evidence type="ECO:0000259" key="2">
    <source>
        <dbReference type="PROSITE" id="PS52045"/>
    </source>
</evidence>
<dbReference type="Pfam" id="PF03080">
    <property type="entry name" value="Neprosin"/>
    <property type="match status" value="1"/>
</dbReference>
<evidence type="ECO:0000313" key="4">
    <source>
        <dbReference type="Proteomes" id="UP000242715"/>
    </source>
</evidence>